<reference evidence="9 10" key="2">
    <citation type="submission" date="2020-08" db="EMBL/GenBank/DDBJ databases">
        <title>Stappia taiwanensis sp. nov., isolated from a coastal thermal spring.</title>
        <authorList>
            <person name="Kampfer P."/>
        </authorList>
    </citation>
    <scope>NUCLEOTIDE SEQUENCE [LARGE SCALE GENOMIC DNA]</scope>
    <source>
        <strain evidence="9 10">DSM 23284</strain>
    </source>
</reference>
<dbReference type="SUPFAM" id="SSF55785">
    <property type="entry name" value="PYP-like sensor domain (PAS domain)"/>
    <property type="match status" value="2"/>
</dbReference>
<dbReference type="InterPro" id="IPR050736">
    <property type="entry name" value="Sensor_HK_Regulatory"/>
</dbReference>
<dbReference type="Gene3D" id="1.10.287.130">
    <property type="match status" value="1"/>
</dbReference>
<organism evidence="9 10">
    <name type="scientific">Stappia taiwanensis</name>
    <dbReference type="NCBI Taxonomy" id="992267"/>
    <lineage>
        <taxon>Bacteria</taxon>
        <taxon>Pseudomonadati</taxon>
        <taxon>Pseudomonadota</taxon>
        <taxon>Alphaproteobacteria</taxon>
        <taxon>Hyphomicrobiales</taxon>
        <taxon>Stappiaceae</taxon>
        <taxon>Stappia</taxon>
    </lineage>
</organism>
<dbReference type="InterPro" id="IPR005467">
    <property type="entry name" value="His_kinase_dom"/>
</dbReference>
<dbReference type="SMART" id="SM00388">
    <property type="entry name" value="HisKA"/>
    <property type="match status" value="1"/>
</dbReference>
<gene>
    <name evidence="9" type="ORF">H1W37_17420</name>
</gene>
<name>A0A838Y2M8_9HYPH</name>
<feature type="domain" description="Histidine kinase" evidence="8">
    <location>
        <begin position="616"/>
        <end position="833"/>
    </location>
</feature>
<evidence type="ECO:0000259" key="8">
    <source>
        <dbReference type="PROSITE" id="PS50109"/>
    </source>
</evidence>
<dbReference type="CDD" id="cd00075">
    <property type="entry name" value="HATPase"/>
    <property type="match status" value="1"/>
</dbReference>
<dbReference type="CDD" id="cd00082">
    <property type="entry name" value="HisKA"/>
    <property type="match status" value="1"/>
</dbReference>
<keyword evidence="3" id="KW-0597">Phosphoprotein</keyword>
<dbReference type="GO" id="GO:0000155">
    <property type="term" value="F:phosphorelay sensor kinase activity"/>
    <property type="evidence" value="ECO:0007669"/>
    <property type="project" value="InterPro"/>
</dbReference>
<dbReference type="InterPro" id="IPR036097">
    <property type="entry name" value="HisK_dim/P_sf"/>
</dbReference>
<proteinExistence type="predicted"/>
<dbReference type="EC" id="2.7.13.3" evidence="2"/>
<comment type="catalytic activity">
    <reaction evidence="1">
        <text>ATP + protein L-histidine = ADP + protein N-phospho-L-histidine.</text>
        <dbReference type="EC" id="2.7.13.3"/>
    </reaction>
</comment>
<dbReference type="Pfam" id="PF02518">
    <property type="entry name" value="HATPase_c"/>
    <property type="match status" value="1"/>
</dbReference>
<dbReference type="InterPro" id="IPR035965">
    <property type="entry name" value="PAS-like_dom_sf"/>
</dbReference>
<dbReference type="InterPro" id="IPR003661">
    <property type="entry name" value="HisK_dim/P_dom"/>
</dbReference>
<comment type="caution">
    <text evidence="9">The sequence shown here is derived from an EMBL/GenBank/DDBJ whole genome shotgun (WGS) entry which is preliminary data.</text>
</comment>
<dbReference type="Gene3D" id="3.30.450.20">
    <property type="entry name" value="PAS domain"/>
    <property type="match status" value="1"/>
</dbReference>
<accession>A0A838Y2M8</accession>
<dbReference type="FunFam" id="3.30.565.10:FF:000006">
    <property type="entry name" value="Sensor histidine kinase WalK"/>
    <property type="match status" value="1"/>
</dbReference>
<keyword evidence="6" id="KW-0902">Two-component regulatory system</keyword>
<evidence type="ECO:0000256" key="1">
    <source>
        <dbReference type="ARBA" id="ARBA00000085"/>
    </source>
</evidence>
<sequence>MPGNGLEHGRGGVTWRGVSLKAMVRTGTSCLALLSASGMGLAEEAGAALAPVPAGHVDPLMVVWIAAVGGTVAFAVTAAVASMRGKSAASGALARAREKAAALTARLDRLESLIDSDDQRLVVWHGGEEQPMVTGMLDEASGVPRSPVRLLAFGTWLDPDQASALERAVDALRSRGEAFHLTLPTLGGGRVEARGRIAASAAVLRLRDLTGERRAHALLSEKHETLTAELDALRGLLNAVPAPAWLRDGAGKLIWTNAAYDAAVEANGGGAPSETGAEFLDAKGRRLIARDAESQGGVGQMRLPAVSAGARRIFDVTQVALPQGSAGIAIDVNELENIRQELGRTIDFHARTLDQLATAVAIFGADQRLQFYNAAFRGLWDLDTTFLESQPTDGALLDTLRAARKLPEQADYRGWRNKLLETYTSLDAREFWWYLPDGRTLRVIANPHPQGGVTYIYENVTERLDLESRYNSLIRVQGETLDNLSEAVAVFGSNGRLRLWNTAFETMWSLSGDRLGDSPHITDVVDSEGLEPGERATWRQLVTVVTSLAENREPVSGRLERAIGEAIDFATVPLPDGGTLVTFVNVTDTVNVERALLDKNEALEQADQLKNAFIQHVSYELRSPLTNIIGFAQLLSDPKFGPLTAKQGEYVDYILSSSSALLAIINDILDLATIDAGIMELDISAVDVARTVQAAVEGLKDRLADSGVSLKLDMSEDVGMIEADERRLRQVLFNLISNALRFSDVGGVIDVSCQRTRDSIEFHVRDHGCGIPQDMLDQVFARFVGRDAGVRRRGAGLGLSIVKSFVELHGGTVSIESEEGVGTHVVCRFPFSPDAIKHAAE</sequence>
<dbReference type="InterPro" id="IPR003594">
    <property type="entry name" value="HATPase_dom"/>
</dbReference>
<keyword evidence="5" id="KW-0418">Kinase</keyword>
<dbReference type="InterPro" id="IPR036890">
    <property type="entry name" value="HATPase_C_sf"/>
</dbReference>
<dbReference type="AlphaFoldDB" id="A0A838Y2M8"/>
<evidence type="ECO:0000256" key="5">
    <source>
        <dbReference type="ARBA" id="ARBA00022777"/>
    </source>
</evidence>
<evidence type="ECO:0000256" key="4">
    <source>
        <dbReference type="ARBA" id="ARBA00022679"/>
    </source>
</evidence>
<dbReference type="Pfam" id="PF12860">
    <property type="entry name" value="PAS_7"/>
    <property type="match status" value="2"/>
</dbReference>
<dbReference type="Gene3D" id="3.30.565.10">
    <property type="entry name" value="Histidine kinase-like ATPase, C-terminal domain"/>
    <property type="match status" value="1"/>
</dbReference>
<dbReference type="InterPro" id="IPR004358">
    <property type="entry name" value="Sig_transdc_His_kin-like_C"/>
</dbReference>
<dbReference type="Pfam" id="PF00512">
    <property type="entry name" value="HisKA"/>
    <property type="match status" value="1"/>
</dbReference>
<dbReference type="SUPFAM" id="SSF47384">
    <property type="entry name" value="Homodimeric domain of signal transducing histidine kinase"/>
    <property type="match status" value="1"/>
</dbReference>
<feature type="coiled-coil region" evidence="7">
    <location>
        <begin position="93"/>
        <end position="120"/>
    </location>
</feature>
<dbReference type="PANTHER" id="PTHR43711:SF1">
    <property type="entry name" value="HISTIDINE KINASE 1"/>
    <property type="match status" value="1"/>
</dbReference>
<dbReference type="SUPFAM" id="SSF55874">
    <property type="entry name" value="ATPase domain of HSP90 chaperone/DNA topoisomerase II/histidine kinase"/>
    <property type="match status" value="1"/>
</dbReference>
<keyword evidence="7" id="KW-0175">Coiled coil</keyword>
<evidence type="ECO:0000313" key="9">
    <source>
        <dbReference type="EMBL" id="MBA4613444.1"/>
    </source>
</evidence>
<evidence type="ECO:0000256" key="3">
    <source>
        <dbReference type="ARBA" id="ARBA00022553"/>
    </source>
</evidence>
<dbReference type="SMART" id="SM00387">
    <property type="entry name" value="HATPase_c"/>
    <property type="match status" value="1"/>
</dbReference>
<keyword evidence="4" id="KW-0808">Transferase</keyword>
<evidence type="ECO:0000313" key="10">
    <source>
        <dbReference type="Proteomes" id="UP000559404"/>
    </source>
</evidence>
<evidence type="ECO:0000256" key="6">
    <source>
        <dbReference type="ARBA" id="ARBA00023012"/>
    </source>
</evidence>
<evidence type="ECO:0000256" key="2">
    <source>
        <dbReference type="ARBA" id="ARBA00012438"/>
    </source>
</evidence>
<evidence type="ECO:0000256" key="7">
    <source>
        <dbReference type="SAM" id="Coils"/>
    </source>
</evidence>
<protein>
    <recommendedName>
        <fullName evidence="2">histidine kinase</fullName>
        <ecNumber evidence="2">2.7.13.3</ecNumber>
    </recommendedName>
</protein>
<dbReference type="PRINTS" id="PR00344">
    <property type="entry name" value="BCTRLSENSOR"/>
</dbReference>
<dbReference type="EMBL" id="JACEON010000019">
    <property type="protein sequence ID" value="MBA4613444.1"/>
    <property type="molecule type" value="Genomic_DNA"/>
</dbReference>
<keyword evidence="10" id="KW-1185">Reference proteome</keyword>
<dbReference type="PROSITE" id="PS50109">
    <property type="entry name" value="HIS_KIN"/>
    <property type="match status" value="1"/>
</dbReference>
<dbReference type="PANTHER" id="PTHR43711">
    <property type="entry name" value="TWO-COMPONENT HISTIDINE KINASE"/>
    <property type="match status" value="1"/>
</dbReference>
<reference evidence="9 10" key="1">
    <citation type="submission" date="2020-07" db="EMBL/GenBank/DDBJ databases">
        <authorList>
            <person name="Li M."/>
        </authorList>
    </citation>
    <scope>NUCLEOTIDE SEQUENCE [LARGE SCALE GENOMIC DNA]</scope>
    <source>
        <strain evidence="9 10">DSM 23284</strain>
    </source>
</reference>
<dbReference type="Proteomes" id="UP000559404">
    <property type="component" value="Unassembled WGS sequence"/>
</dbReference>